<dbReference type="Proteomes" id="UP000245137">
    <property type="component" value="Unassembled WGS sequence"/>
</dbReference>
<organism evidence="1 2">
    <name type="scientific">Methylosinus sporium</name>
    <dbReference type="NCBI Taxonomy" id="428"/>
    <lineage>
        <taxon>Bacteria</taxon>
        <taxon>Pseudomonadati</taxon>
        <taxon>Pseudomonadota</taxon>
        <taxon>Alphaproteobacteria</taxon>
        <taxon>Hyphomicrobiales</taxon>
        <taxon>Methylocystaceae</taxon>
        <taxon>Methylosinus</taxon>
    </lineage>
</organism>
<sequence>MSEASSGLNLDPIGEDFILSRKGDDGVTARIVLTAADILELTRSALALREKGLAERQPASGEVEAVLATPVESIALHREMLGDNLLLTLVSPDGNRLAFALPSAVAGDLVERLSAVLATQTAAPARQ</sequence>
<dbReference type="EMBL" id="PUIV01000009">
    <property type="protein sequence ID" value="PWB94290.1"/>
    <property type="molecule type" value="Genomic_DNA"/>
</dbReference>
<comment type="caution">
    <text evidence="1">The sequence shown here is derived from an EMBL/GenBank/DDBJ whole genome shotgun (WGS) entry which is preliminary data.</text>
</comment>
<protein>
    <submittedName>
        <fullName evidence="1">Uncharacterized protein</fullName>
    </submittedName>
</protein>
<evidence type="ECO:0000313" key="2">
    <source>
        <dbReference type="Proteomes" id="UP000245137"/>
    </source>
</evidence>
<accession>A0A2U1SRR4</accession>
<gene>
    <name evidence="1" type="ORF">C5689_08150</name>
</gene>
<evidence type="ECO:0000313" key="1">
    <source>
        <dbReference type="EMBL" id="PWB94290.1"/>
    </source>
</evidence>
<dbReference type="AlphaFoldDB" id="A0A2U1SRR4"/>
<dbReference type="RefSeq" id="WP_108916783.1">
    <property type="nucleotide sequence ID" value="NZ_BGJY01000003.1"/>
</dbReference>
<name>A0A2U1SRR4_METSR</name>
<proteinExistence type="predicted"/>
<reference evidence="1 2" key="1">
    <citation type="journal article" date="2018" name="Appl. Microbiol. Biotechnol.">
        <title>Co-cultivation of the strictly anaerobic methanogen Methanosarcina barkeri with aerobic methanotrophs in an oxygen-limited membrane bioreactor.</title>
        <authorList>
            <person name="In 't Zandt M.H."/>
            <person name="van den Bosch T.J.M."/>
            <person name="Rijkers R."/>
            <person name="van Kessel M.A.H.J."/>
            <person name="Jetten M.S.M."/>
            <person name="Welte C.U."/>
        </authorList>
    </citation>
    <scope>NUCLEOTIDE SEQUENCE [LARGE SCALE GENOMIC DNA]</scope>
    <source>
        <strain evidence="1 2">DSM 17706</strain>
    </source>
</reference>
<keyword evidence="2" id="KW-1185">Reference proteome</keyword>
<dbReference type="OrthoDB" id="8452788at2"/>